<evidence type="ECO:0000313" key="1">
    <source>
        <dbReference type="EMBL" id="SDC94128.1"/>
    </source>
</evidence>
<dbReference type="OrthoDB" id="1117635at2"/>
<proteinExistence type="predicted"/>
<gene>
    <name evidence="1" type="ORF">SAMN05216323_10647</name>
</gene>
<dbReference type="RefSeq" id="WP_092440097.1">
    <property type="nucleotide sequence ID" value="NZ_FMYP01000064.1"/>
</dbReference>
<keyword evidence="2" id="KW-1185">Reference proteome</keyword>
<sequence length="521" mass="59078">MKIILRVLIGIFVLVLVTIIVNAFVVEPWVQKKMETAFNETTADYNLKIGRVHLSVFRPEVEIEDIVIQSIHEKNGVPSLTGMITSVKIIGINLRKAIFDKDIEVSEVNISKSSIVGQILFEKQTKAPKISTLNIRIDRLIFDKLGVDIKDSSSLSEYVLKDAIFKAYDLHIEKRDTFTTKIISKFDFDVEAFDGVSADSMYTYKAIGLNYSGNKNVLSVSHFSIHPNYKDYEFTSLYQFQTDRIEADLNAINFYEFSVPDYLKTGSLICSYIEIGKMDINAFRDKRKPFKHINKPAFQDMIYNYPGKIDIDSIAFLAGNIGYTEHAEKASEPGNIQFNQFNARLYKITNDTIYKTKKAFMELKTEAMLMGKSEIVIALKSQIFNTSNTFTVDCSISKMKISDLRSMLENNARINVPSGIIDGMKFNFTANNTKALGKMTFLYHGLDFTAKNKQTDKKGVKAWILSLLGDKIILDSNPLPGEQIRIGIIDQERDPERFLFNYCAKSIFSGIKQSVNKTSGK</sequence>
<dbReference type="STRING" id="1640674.SAMN05216323_10647"/>
<protein>
    <recommendedName>
        <fullName evidence="3">AsmA family protein</fullName>
    </recommendedName>
</protein>
<dbReference type="AlphaFoldDB" id="A0A1G6QP82"/>
<dbReference type="Proteomes" id="UP000199452">
    <property type="component" value="Unassembled WGS sequence"/>
</dbReference>
<accession>A0A1G6QP82</accession>
<evidence type="ECO:0008006" key="3">
    <source>
        <dbReference type="Google" id="ProtNLM"/>
    </source>
</evidence>
<organism evidence="1 2">
    <name type="scientific">Williamwhitmania taraxaci</name>
    <dbReference type="NCBI Taxonomy" id="1640674"/>
    <lineage>
        <taxon>Bacteria</taxon>
        <taxon>Pseudomonadati</taxon>
        <taxon>Bacteroidota</taxon>
        <taxon>Bacteroidia</taxon>
        <taxon>Bacteroidales</taxon>
        <taxon>Williamwhitmaniaceae</taxon>
        <taxon>Williamwhitmania</taxon>
    </lineage>
</organism>
<evidence type="ECO:0000313" key="2">
    <source>
        <dbReference type="Proteomes" id="UP000199452"/>
    </source>
</evidence>
<dbReference type="EMBL" id="FMYP01000064">
    <property type="protein sequence ID" value="SDC94128.1"/>
    <property type="molecule type" value="Genomic_DNA"/>
</dbReference>
<name>A0A1G6QP82_9BACT</name>
<reference evidence="1 2" key="1">
    <citation type="submission" date="2016-09" db="EMBL/GenBank/DDBJ databases">
        <authorList>
            <person name="Capua I."/>
            <person name="De Benedictis P."/>
            <person name="Joannis T."/>
            <person name="Lombin L.H."/>
            <person name="Cattoli G."/>
        </authorList>
    </citation>
    <scope>NUCLEOTIDE SEQUENCE [LARGE SCALE GENOMIC DNA]</scope>
    <source>
        <strain evidence="1 2">A7P-90m</strain>
    </source>
</reference>